<dbReference type="EMBL" id="VLTM01000067">
    <property type="protein sequence ID" value="KAA0158458.1"/>
    <property type="molecule type" value="Genomic_DNA"/>
</dbReference>
<proteinExistence type="predicted"/>
<evidence type="ECO:0000313" key="3">
    <source>
        <dbReference type="EMBL" id="KAA0163293.1"/>
    </source>
</evidence>
<evidence type="ECO:0000313" key="4">
    <source>
        <dbReference type="Proteomes" id="UP000324907"/>
    </source>
</evidence>
<gene>
    <name evidence="3" type="ORF">FNF28_04351</name>
    <name evidence="2" type="ORF">FNF31_05399</name>
</gene>
<name>A0A5A8DCQ7_CAFRO</name>
<feature type="compositionally biased region" description="Low complexity" evidence="1">
    <location>
        <begin position="113"/>
        <end position="128"/>
    </location>
</feature>
<sequence length="348" mass="35451">MPPSSLPPSARGRAAGPSSAGPAAGAASGPASRSSSPEGHQSPCTLSSLVQNQQQQQQQQQQGGTPGSVAAIVVPPVPRTRADPVAEAAAVRAALSSRPTPAAPSLPLPVQWSAPAQAGPAGSTSAAAQPAARSTFSLTAPLAAFSHETVLRRDRSSGGWRFLVYQRGRGMSVNRQDTGYRDAFLALSEDAVKRMAALIRRSPRLEAASVWAFKRAFRTERPGPEAPDEAAARAADAAARAMLGQAATGSNSAALAHTGGEWGGSRSLAGAAAAHALVLPASGRSGCGAAFDDLQLIRGALLLGDRADIGGRPLLQIGLVQVTQFADAVSPETIAASRQASPRGYLRT</sequence>
<feature type="compositionally biased region" description="Low complexity" evidence="1">
    <location>
        <begin position="51"/>
        <end position="62"/>
    </location>
</feature>
<evidence type="ECO:0000256" key="1">
    <source>
        <dbReference type="SAM" id="MobiDB-lite"/>
    </source>
</evidence>
<evidence type="ECO:0000313" key="5">
    <source>
        <dbReference type="Proteomes" id="UP000325113"/>
    </source>
</evidence>
<dbReference type="Proteomes" id="UP000325113">
    <property type="component" value="Unassembled WGS sequence"/>
</dbReference>
<dbReference type="EMBL" id="VLTL01000069">
    <property type="protein sequence ID" value="KAA0163293.1"/>
    <property type="molecule type" value="Genomic_DNA"/>
</dbReference>
<feature type="region of interest" description="Disordered" evidence="1">
    <location>
        <begin position="1"/>
        <end position="71"/>
    </location>
</feature>
<comment type="caution">
    <text evidence="3">The sequence shown here is derived from an EMBL/GenBank/DDBJ whole genome shotgun (WGS) entry which is preliminary data.</text>
</comment>
<dbReference type="AlphaFoldDB" id="A0A5A8DCQ7"/>
<feature type="compositionally biased region" description="Polar residues" evidence="1">
    <location>
        <begin position="38"/>
        <end position="50"/>
    </location>
</feature>
<reference evidence="4 5" key="1">
    <citation type="submission" date="2019-07" db="EMBL/GenBank/DDBJ databases">
        <title>Genomes of Cafeteria roenbergensis.</title>
        <authorList>
            <person name="Fischer M.G."/>
            <person name="Hackl T."/>
            <person name="Roman M."/>
        </authorList>
    </citation>
    <scope>NUCLEOTIDE SEQUENCE [LARGE SCALE GENOMIC DNA]</scope>
    <source>
        <strain evidence="2 5">Cflag</strain>
        <strain evidence="3 4">RCC970-E3</strain>
    </source>
</reference>
<feature type="compositionally biased region" description="Low complexity" evidence="1">
    <location>
        <begin position="7"/>
        <end position="37"/>
    </location>
</feature>
<protein>
    <submittedName>
        <fullName evidence="3">Uncharacterized protein</fullName>
    </submittedName>
</protein>
<organism evidence="3 4">
    <name type="scientific">Cafeteria roenbergensis</name>
    <name type="common">Marine flagellate</name>
    <dbReference type="NCBI Taxonomy" id="33653"/>
    <lineage>
        <taxon>Eukaryota</taxon>
        <taxon>Sar</taxon>
        <taxon>Stramenopiles</taxon>
        <taxon>Bigyra</taxon>
        <taxon>Opalozoa</taxon>
        <taxon>Bicosoecida</taxon>
        <taxon>Cafeteriaceae</taxon>
        <taxon>Cafeteria</taxon>
    </lineage>
</organism>
<evidence type="ECO:0000313" key="2">
    <source>
        <dbReference type="EMBL" id="KAA0158458.1"/>
    </source>
</evidence>
<dbReference type="Proteomes" id="UP000324907">
    <property type="component" value="Unassembled WGS sequence"/>
</dbReference>
<feature type="region of interest" description="Disordered" evidence="1">
    <location>
        <begin position="96"/>
        <end position="128"/>
    </location>
</feature>
<accession>A0A5A8DCQ7</accession>